<evidence type="ECO:0000313" key="7">
    <source>
        <dbReference type="EMBL" id="MBE4750166.1"/>
    </source>
</evidence>
<keyword evidence="3" id="KW-0964">Secreted</keyword>
<accession>A0ABR9PQF6</accession>
<dbReference type="Gene3D" id="3.80.10.10">
    <property type="entry name" value="Ribonuclease Inhibitor"/>
    <property type="match status" value="1"/>
</dbReference>
<keyword evidence="4" id="KW-0732">Signal</keyword>
<proteinExistence type="predicted"/>
<evidence type="ECO:0000256" key="5">
    <source>
        <dbReference type="ARBA" id="ARBA00023180"/>
    </source>
</evidence>
<dbReference type="SUPFAM" id="SSF52058">
    <property type="entry name" value="L domain-like"/>
    <property type="match status" value="2"/>
</dbReference>
<dbReference type="InterPro" id="IPR036941">
    <property type="entry name" value="Rcpt_L-dom_sf"/>
</dbReference>
<dbReference type="RefSeq" id="WP_193349639.1">
    <property type="nucleotide sequence ID" value="NZ_CBCSIP010000486.1"/>
</dbReference>
<dbReference type="PANTHER" id="PTHR31018:SF3">
    <property type="entry name" value="RECEPTOR PROTEIN-TYROSINE KINASE"/>
    <property type="match status" value="1"/>
</dbReference>
<dbReference type="PROSITE" id="PS00018">
    <property type="entry name" value="EF_HAND_1"/>
    <property type="match status" value="2"/>
</dbReference>
<dbReference type="InterPro" id="IPR018247">
    <property type="entry name" value="EF_Hand_1_Ca_BS"/>
</dbReference>
<keyword evidence="5" id="KW-0325">Glycoprotein</keyword>
<evidence type="ECO:0000256" key="2">
    <source>
        <dbReference type="ARBA" id="ARBA00022512"/>
    </source>
</evidence>
<feature type="domain" description="DUF7151" evidence="6">
    <location>
        <begin position="29"/>
        <end position="68"/>
    </location>
</feature>
<protein>
    <submittedName>
        <fullName evidence="7">Leucine-rich repeat domain-containing protein</fullName>
    </submittedName>
</protein>
<dbReference type="InterPro" id="IPR051648">
    <property type="entry name" value="CWI-Assembly_Regulator"/>
</dbReference>
<dbReference type="Pfam" id="PF23657">
    <property type="entry name" value="DUF7151"/>
    <property type="match status" value="2"/>
</dbReference>
<dbReference type="EMBL" id="JAAIYO010000005">
    <property type="protein sequence ID" value="MBE4750166.1"/>
    <property type="molecule type" value="Genomic_DNA"/>
</dbReference>
<dbReference type="Gene3D" id="3.80.20.20">
    <property type="entry name" value="Receptor L-domain"/>
    <property type="match status" value="1"/>
</dbReference>
<comment type="caution">
    <text evidence="7">The sequence shown here is derived from an EMBL/GenBank/DDBJ whole genome shotgun (WGS) entry which is preliminary data.</text>
</comment>
<organism evidence="7 8">
    <name type="scientific">Corallococcus soli</name>
    <dbReference type="NCBI Taxonomy" id="2710757"/>
    <lineage>
        <taxon>Bacteria</taxon>
        <taxon>Pseudomonadati</taxon>
        <taxon>Myxococcota</taxon>
        <taxon>Myxococcia</taxon>
        <taxon>Myxococcales</taxon>
        <taxon>Cystobacterineae</taxon>
        <taxon>Myxococcaceae</taxon>
        <taxon>Corallococcus</taxon>
    </lineage>
</organism>
<feature type="domain" description="DUF7151" evidence="6">
    <location>
        <begin position="83"/>
        <end position="126"/>
    </location>
</feature>
<evidence type="ECO:0000256" key="3">
    <source>
        <dbReference type="ARBA" id="ARBA00022525"/>
    </source>
</evidence>
<sequence length="625" mass="65130">MALAFVAGGCTPLDLGVLSPEHLARSRVLPEPPGAVCPFGGQALQSGLDLNEDGELGPDEVTLTQYACANAPTSEEPTPAQVVVRTRKLDPGTPCPGGGQVTQAGLDVNGNGALDDAEVTREVHACQDAMPVRTRVRPVTSHSLCPSTATVLEAGEDLDGNGVLDGAEVQASHPFCEVAPSLLRIQLQPEPAGGRCGRPGTRVDAYGDLDGDGQRDADTEPAVVLTVCQAARVHEGAYVVADAADLAALQGVTRLTGDLRVTSGTLTALVLPELSVVQGALTIESNPALTHVALTGLRFARDVALNDNAVLATAALGDAAGSRVSVDGSLSVRGNPQLASLDGLRGLAPRNELGVAENALLESFTFPHVTSLPAGLAVHRNPKLRTFDLPALATAEGVSLSQNAALEALTGLAALRTVEHLSLSSNGALTSLAGLDTLLSAYSITVVRNASLQTMTGFLPRLIRAGSVHIGDNAALESAGGMSALRTVSESFTLHNNARLQRVTDLESLEAIHSLTVELNPMLTDLGGFGPLLRMERLSVRYNRDLQTLARLNELRFLQFLKLTDNPSLTMLGLDGLMAVEQGFSVEDNALLPTCGVQQLAERVYSGSPFELSILGNDSQTPCPP</sequence>
<dbReference type="InterPro" id="IPR032675">
    <property type="entry name" value="LRR_dom_sf"/>
</dbReference>
<dbReference type="PANTHER" id="PTHR31018">
    <property type="entry name" value="SPORULATION-SPECIFIC PROTEIN-RELATED"/>
    <property type="match status" value="1"/>
</dbReference>
<evidence type="ECO:0000259" key="6">
    <source>
        <dbReference type="Pfam" id="PF23657"/>
    </source>
</evidence>
<dbReference type="InterPro" id="IPR055575">
    <property type="entry name" value="DUF7151"/>
</dbReference>
<keyword evidence="8" id="KW-1185">Reference proteome</keyword>
<reference evidence="7 8" key="1">
    <citation type="submission" date="2020-02" db="EMBL/GenBank/DDBJ databases">
        <authorList>
            <person name="Babadi Z.K."/>
            <person name="Risdian C."/>
            <person name="Ebrahimipour G.H."/>
            <person name="Wink J."/>
        </authorList>
    </citation>
    <scope>NUCLEOTIDE SEQUENCE [LARGE SCALE GENOMIC DNA]</scope>
    <source>
        <strain evidence="7 8">ZKHCc1 1396</strain>
    </source>
</reference>
<gene>
    <name evidence="7" type="ORF">G4177_18535</name>
</gene>
<evidence type="ECO:0000313" key="8">
    <source>
        <dbReference type="Proteomes" id="UP001516472"/>
    </source>
</evidence>
<evidence type="ECO:0000256" key="4">
    <source>
        <dbReference type="ARBA" id="ARBA00022729"/>
    </source>
</evidence>
<name>A0ABR9PQF6_9BACT</name>
<keyword evidence="2" id="KW-0134">Cell wall</keyword>
<evidence type="ECO:0000256" key="1">
    <source>
        <dbReference type="ARBA" id="ARBA00004191"/>
    </source>
</evidence>
<dbReference type="Proteomes" id="UP001516472">
    <property type="component" value="Unassembled WGS sequence"/>
</dbReference>
<comment type="subcellular location">
    <subcellularLocation>
        <location evidence="1">Secreted</location>
        <location evidence="1">Cell wall</location>
    </subcellularLocation>
</comment>